<dbReference type="GO" id="GO:0046872">
    <property type="term" value="F:metal ion binding"/>
    <property type="evidence" value="ECO:0007669"/>
    <property type="project" value="UniProtKB-KW"/>
</dbReference>
<dbReference type="Gene3D" id="2.60.120.260">
    <property type="entry name" value="Galactose-binding domain-like"/>
    <property type="match status" value="1"/>
</dbReference>
<gene>
    <name evidence="6" type="primary">arsA</name>
    <name evidence="6" type="ORF">GCM10007390_04160</name>
</gene>
<keyword evidence="2" id="KW-0479">Metal-binding</keyword>
<proteinExistence type="inferred from homology"/>
<dbReference type="InterPro" id="IPR017850">
    <property type="entry name" value="Alkaline_phosphatase_core_sf"/>
</dbReference>
<comment type="caution">
    <text evidence="6">The sequence shown here is derived from an EMBL/GenBank/DDBJ whole genome shotgun (WGS) entry which is preliminary data.</text>
</comment>
<keyword evidence="4" id="KW-0106">Calcium</keyword>
<evidence type="ECO:0000256" key="4">
    <source>
        <dbReference type="ARBA" id="ARBA00022837"/>
    </source>
</evidence>
<name>A0A8J3CZZ8_9BACT</name>
<evidence type="ECO:0000256" key="2">
    <source>
        <dbReference type="ARBA" id="ARBA00022723"/>
    </source>
</evidence>
<dbReference type="AlphaFoldDB" id="A0A8J3CZZ8"/>
<dbReference type="Proteomes" id="UP000598271">
    <property type="component" value="Unassembled WGS sequence"/>
</dbReference>
<evidence type="ECO:0000313" key="6">
    <source>
        <dbReference type="EMBL" id="GHB54352.1"/>
    </source>
</evidence>
<keyword evidence="7" id="KW-1185">Reference proteome</keyword>
<dbReference type="PANTHER" id="PTHR42693">
    <property type="entry name" value="ARYLSULFATASE FAMILY MEMBER"/>
    <property type="match status" value="1"/>
</dbReference>
<dbReference type="Gene3D" id="3.30.1120.10">
    <property type="match status" value="1"/>
</dbReference>
<evidence type="ECO:0000313" key="7">
    <source>
        <dbReference type="Proteomes" id="UP000598271"/>
    </source>
</evidence>
<evidence type="ECO:0000256" key="1">
    <source>
        <dbReference type="ARBA" id="ARBA00008779"/>
    </source>
</evidence>
<dbReference type="InterPro" id="IPR050738">
    <property type="entry name" value="Sulfatase"/>
</dbReference>
<reference evidence="6 7" key="1">
    <citation type="journal article" date="2014" name="Int. J. Syst. Evol. Microbiol.">
        <title>Complete genome sequence of Corynebacterium casei LMG S-19264T (=DSM 44701T), isolated from a smear-ripened cheese.</title>
        <authorList>
            <consortium name="US DOE Joint Genome Institute (JGI-PGF)"/>
            <person name="Walter F."/>
            <person name="Albersmeier A."/>
            <person name="Kalinowski J."/>
            <person name="Ruckert C."/>
        </authorList>
    </citation>
    <scope>NUCLEOTIDE SEQUENCE [LARGE SCALE GENOMIC DNA]</scope>
    <source>
        <strain evidence="6 7">KCTC 12866</strain>
    </source>
</reference>
<dbReference type="Gene3D" id="3.40.720.10">
    <property type="entry name" value="Alkaline Phosphatase, subunit A"/>
    <property type="match status" value="1"/>
</dbReference>
<dbReference type="CDD" id="cd16146">
    <property type="entry name" value="ARS_like"/>
    <property type="match status" value="1"/>
</dbReference>
<evidence type="ECO:0000256" key="3">
    <source>
        <dbReference type="ARBA" id="ARBA00022801"/>
    </source>
</evidence>
<dbReference type="SUPFAM" id="SSF53649">
    <property type="entry name" value="Alkaline phosphatase-like"/>
    <property type="match status" value="1"/>
</dbReference>
<evidence type="ECO:0000259" key="5">
    <source>
        <dbReference type="Pfam" id="PF00884"/>
    </source>
</evidence>
<keyword evidence="3" id="KW-0378">Hydrolase</keyword>
<comment type="similarity">
    <text evidence="1">Belongs to the sulfatase family.</text>
</comment>
<sequence>MADDMGFGDIRMAGNPNIHTPNLDQLSGESVNFTNFYVSPVCAPTRASLLTGKYAQRVGVLSVTNGYETLNPEATTIAEMMAAAGYRTGLFGKWHLGENYPSLPNAQGFQEFVGFRTGHFDNYFDPVLERNGEPYPTKGYITDVLTDEAITFMKESKNGEPFFCYLPFNAPHTPLDVPGKYLVRHQNKGLGERVERVYAMMENLDENVGFLLNFLHESGLEKNTIVIFLSDNGPIDKFRGGPEDWRFNAGLRDQKFTVYEGGIRTRFFARWPGHFVPNRTVGIIAAHIDVMPTLLDLCEIQPTSSVDGVSLKPLLTEAKPEWFERTLFQNYSLQNLAGPAPYPGGIARTQRYKMVNGNELYDLEKDPGEKENLAAGQPHLLAQLDQQYRAWWSTLFPGGSFSIRPISIGHDESKKVRITPHLGRAQGRLEYTGFRGLYGKEKVGVHPSGVDGDWLAHWLSVNESVTWEIEVVETGDYEVSIDIRCPHGNEGSLVRVSIGEKYLESKVPVADLKVGEWKEVNWGSLRLVPGKYRLRVQATEVAGEEVMELGSVVIRKQ</sequence>
<accession>A0A8J3CZZ8</accession>
<feature type="domain" description="Sulfatase N-terminal" evidence="5">
    <location>
        <begin position="1"/>
        <end position="298"/>
    </location>
</feature>
<dbReference type="Pfam" id="PF00884">
    <property type="entry name" value="Sulfatase"/>
    <property type="match status" value="1"/>
</dbReference>
<dbReference type="PROSITE" id="PS00523">
    <property type="entry name" value="SULFATASE_1"/>
    <property type="match status" value="1"/>
</dbReference>
<protein>
    <submittedName>
        <fullName evidence="6">Arylsulfatase</fullName>
    </submittedName>
</protein>
<dbReference type="PANTHER" id="PTHR42693:SF53">
    <property type="entry name" value="ENDO-4-O-SULFATASE"/>
    <property type="match status" value="1"/>
</dbReference>
<dbReference type="InterPro" id="IPR000917">
    <property type="entry name" value="Sulfatase_N"/>
</dbReference>
<organism evidence="6 7">
    <name type="scientific">Persicitalea jodogahamensis</name>
    <dbReference type="NCBI Taxonomy" id="402147"/>
    <lineage>
        <taxon>Bacteria</taxon>
        <taxon>Pseudomonadati</taxon>
        <taxon>Bacteroidota</taxon>
        <taxon>Cytophagia</taxon>
        <taxon>Cytophagales</taxon>
        <taxon>Spirosomataceae</taxon>
        <taxon>Persicitalea</taxon>
    </lineage>
</organism>
<dbReference type="GO" id="GO:0004065">
    <property type="term" value="F:arylsulfatase activity"/>
    <property type="evidence" value="ECO:0007669"/>
    <property type="project" value="TreeGrafter"/>
</dbReference>
<dbReference type="EMBL" id="BMXF01000001">
    <property type="protein sequence ID" value="GHB54352.1"/>
    <property type="molecule type" value="Genomic_DNA"/>
</dbReference>
<dbReference type="CDD" id="cd02795">
    <property type="entry name" value="CBM6-CBM35-CBM36_like"/>
    <property type="match status" value="1"/>
</dbReference>
<dbReference type="InterPro" id="IPR024607">
    <property type="entry name" value="Sulfatase_CS"/>
</dbReference>